<dbReference type="GO" id="GO:0051301">
    <property type="term" value="P:cell division"/>
    <property type="evidence" value="ECO:0007669"/>
    <property type="project" value="UniProtKB-KW"/>
</dbReference>
<organism evidence="1 2">
    <name type="scientific">Halovulum dunhuangense</name>
    <dbReference type="NCBI Taxonomy" id="1505036"/>
    <lineage>
        <taxon>Bacteria</taxon>
        <taxon>Pseudomonadati</taxon>
        <taxon>Pseudomonadota</taxon>
        <taxon>Alphaproteobacteria</taxon>
        <taxon>Rhodobacterales</taxon>
        <taxon>Paracoccaceae</taxon>
        <taxon>Halovulum</taxon>
    </lineage>
</organism>
<dbReference type="AlphaFoldDB" id="A0A849L198"/>
<name>A0A849L198_9RHOB</name>
<evidence type="ECO:0000313" key="2">
    <source>
        <dbReference type="Proteomes" id="UP000572377"/>
    </source>
</evidence>
<keyword evidence="1" id="KW-0132">Cell division</keyword>
<accession>A0A849L198</accession>
<evidence type="ECO:0000313" key="1">
    <source>
        <dbReference type="EMBL" id="NNU79999.1"/>
    </source>
</evidence>
<sequence length="115" mass="13215">MRTLLYLAACALVVVFGYWAYQVNYATQDAVRHVERLRQDIQRERQAIAVLNAEWAYLNRPDRLRALAEEYFAELQLMPMSADHFGDPSMVAYPPAEDSDRLAEDVLQAVLEGRP</sequence>
<comment type="caution">
    <text evidence="1">The sequence shown here is derived from an EMBL/GenBank/DDBJ whole genome shotgun (WGS) entry which is preliminary data.</text>
</comment>
<proteinExistence type="predicted"/>
<protein>
    <submittedName>
        <fullName evidence="1">Cell division protein FtsL</fullName>
    </submittedName>
</protein>
<keyword evidence="1" id="KW-0131">Cell cycle</keyword>
<dbReference type="EMBL" id="JABFBC010000001">
    <property type="protein sequence ID" value="NNU79999.1"/>
    <property type="molecule type" value="Genomic_DNA"/>
</dbReference>
<dbReference type="RefSeq" id="WP_171323417.1">
    <property type="nucleotide sequence ID" value="NZ_JABFBC010000001.1"/>
</dbReference>
<dbReference type="Proteomes" id="UP000572377">
    <property type="component" value="Unassembled WGS sequence"/>
</dbReference>
<gene>
    <name evidence="1" type="ORF">HMH01_06055</name>
</gene>
<keyword evidence="2" id="KW-1185">Reference proteome</keyword>
<reference evidence="1 2" key="1">
    <citation type="submission" date="2020-05" db="EMBL/GenBank/DDBJ databases">
        <title>Gimesia benthica sp. nov., a novel planctomycete isolated from a deep-sea water sample of the Northwest Indian Ocean.</title>
        <authorList>
            <person name="Wang J."/>
            <person name="Ruan C."/>
            <person name="Song L."/>
            <person name="Zhu Y."/>
            <person name="Li A."/>
            <person name="Zheng X."/>
            <person name="Wang L."/>
            <person name="Lu Z."/>
            <person name="Huang Y."/>
            <person name="Du W."/>
            <person name="Zhou Y."/>
            <person name="Huang L."/>
            <person name="Dai X."/>
        </authorList>
    </citation>
    <scope>NUCLEOTIDE SEQUENCE [LARGE SCALE GENOMIC DNA]</scope>
    <source>
        <strain evidence="1 2">YYQ-30</strain>
    </source>
</reference>